<reference evidence="1" key="1">
    <citation type="submission" date="2021-02" db="EMBL/GenBank/DDBJ databases">
        <authorList>
            <person name="Nowell W R."/>
        </authorList>
    </citation>
    <scope>NUCLEOTIDE SEQUENCE</scope>
</reference>
<accession>A0A815WLV2</accession>
<evidence type="ECO:0000313" key="2">
    <source>
        <dbReference type="EMBL" id="CAF4404033.1"/>
    </source>
</evidence>
<sequence length="196" mass="22964">MPNPLSVYVPLASLTQPTVASIISAALRYDKPDWNNSRHTLRAFLLALNEKLNEIEKSKDTEYDEFDERTIQHAAEVRKWCIKVDHETDQSVELDWHKIRQAYNWIAGQKGDEMAKYFRVSDPKPYYEMTVLAVSWDMFMFAYCSTYVNDALYRILRLGVIRTKSSRRGQNQSPSRRSRRTLSKKFCPMCPSAILW</sequence>
<organism evidence="1 3">
    <name type="scientific">Didymodactylos carnosus</name>
    <dbReference type="NCBI Taxonomy" id="1234261"/>
    <lineage>
        <taxon>Eukaryota</taxon>
        <taxon>Metazoa</taxon>
        <taxon>Spiralia</taxon>
        <taxon>Gnathifera</taxon>
        <taxon>Rotifera</taxon>
        <taxon>Eurotatoria</taxon>
        <taxon>Bdelloidea</taxon>
        <taxon>Philodinida</taxon>
        <taxon>Philodinidae</taxon>
        <taxon>Didymodactylos</taxon>
    </lineage>
</organism>
<comment type="caution">
    <text evidence="1">The sequence shown here is derived from an EMBL/GenBank/DDBJ whole genome shotgun (WGS) entry which is preliminary data.</text>
</comment>
<dbReference type="EMBL" id="CAJNOQ010026167">
    <property type="protein sequence ID" value="CAF1543547.1"/>
    <property type="molecule type" value="Genomic_DNA"/>
</dbReference>
<evidence type="ECO:0000313" key="1">
    <source>
        <dbReference type="EMBL" id="CAF1543547.1"/>
    </source>
</evidence>
<evidence type="ECO:0000313" key="3">
    <source>
        <dbReference type="Proteomes" id="UP000663829"/>
    </source>
</evidence>
<protein>
    <submittedName>
        <fullName evidence="1">Uncharacterized protein</fullName>
    </submittedName>
</protein>
<gene>
    <name evidence="1" type="ORF">GPM918_LOCUS38770</name>
    <name evidence="2" type="ORF">SRO942_LOCUS39615</name>
</gene>
<name>A0A815WLV2_9BILA</name>
<dbReference type="Proteomes" id="UP000663829">
    <property type="component" value="Unassembled WGS sequence"/>
</dbReference>
<dbReference type="Proteomes" id="UP000681722">
    <property type="component" value="Unassembled WGS sequence"/>
</dbReference>
<dbReference type="OrthoDB" id="10067810at2759"/>
<keyword evidence="3" id="KW-1185">Reference proteome</keyword>
<proteinExistence type="predicted"/>
<dbReference type="EMBL" id="CAJOBC010091815">
    <property type="protein sequence ID" value="CAF4404033.1"/>
    <property type="molecule type" value="Genomic_DNA"/>
</dbReference>
<dbReference type="AlphaFoldDB" id="A0A815WLV2"/>